<reference evidence="20" key="1">
    <citation type="submission" date="2017-10" db="EMBL/GenBank/DDBJ databases">
        <authorList>
            <person name="Banno H."/>
            <person name="Chua N.-H."/>
        </authorList>
    </citation>
    <scope>NUCLEOTIDE SEQUENCE [LARGE SCALE GENOMIC DNA]</scope>
    <source>
        <strain evidence="20">Kuenenia_mbr1_ru-nijmegen</strain>
    </source>
</reference>
<gene>
    <name evidence="1" type="ORF">KsCSTR_25890</name>
    <name evidence="2" type="ORF">KsCSTR_30490</name>
    <name evidence="3" type="ORF">KsCSTR_31580</name>
    <name evidence="4" type="ORF">KsCSTR_34540</name>
    <name evidence="5" type="ORF">KsCSTR_35770</name>
    <name evidence="6" type="ORF">KSMBR1_0044</name>
    <name evidence="7" type="ORF">KSMBR1_0048</name>
    <name evidence="8" type="ORF">KSMBR1_0085</name>
    <name evidence="9" type="ORF">KSMBR1_0212</name>
    <name evidence="10" type="ORF">KSMBR1_0487</name>
    <name evidence="11" type="ORF">KSMBR1_0696</name>
    <name evidence="12" type="ORF">KSMBR1_1117</name>
    <name evidence="13" type="ORF">KSMBR1_1563</name>
    <name evidence="14" type="ORF">KSMBR1_2135</name>
    <name evidence="15" type="ORF">KSMBR1_2676</name>
    <name evidence="16" type="ORF">KSMBR1_3101</name>
    <name evidence="17" type="ORF">KSMBR1_3111</name>
    <name evidence="18" type="ORF">KSMBR1_3612</name>
    <name evidence="19" type="ORF">KSMBR1_3656</name>
    <name evidence="20" type="ORF">KSMBR1_3682</name>
    <name evidence="21" type="ORF">KSMBR1_3856</name>
    <name evidence="22" type="ORF">KSMBR1_3891</name>
</gene>
<evidence type="ECO:0000313" key="20">
    <source>
        <dbReference type="EMBL" id="SOH06155.1"/>
    </source>
</evidence>
<evidence type="ECO:0000313" key="1">
    <source>
        <dbReference type="EMBL" id="QII11968.1"/>
    </source>
</evidence>
<dbReference type="KEGG" id="kst:KSMBR1_0044"/>
<evidence type="ECO:0000313" key="14">
    <source>
        <dbReference type="EMBL" id="SOH04632.1"/>
    </source>
</evidence>
<dbReference type="EMBL" id="CP049055">
    <property type="protein sequence ID" value="QII12956.1"/>
    <property type="molecule type" value="Genomic_DNA"/>
</dbReference>
<evidence type="ECO:0000313" key="24">
    <source>
        <dbReference type="Proteomes" id="UP000501926"/>
    </source>
</evidence>
<dbReference type="EMBL" id="LT934425">
    <property type="protein sequence ID" value="SOH02566.1"/>
    <property type="molecule type" value="Genomic_DNA"/>
</dbReference>
<dbReference type="EMBL" id="LT934425">
    <property type="protein sequence ID" value="SOH05589.1"/>
    <property type="molecule type" value="Genomic_DNA"/>
</dbReference>
<dbReference type="KEGG" id="kst:KSMBR1_0212"/>
<evidence type="ECO:0000313" key="16">
    <source>
        <dbReference type="EMBL" id="SOH05579.1"/>
    </source>
</evidence>
<dbReference type="KEGG" id="kst:KSMBR1_3856"/>
<dbReference type="EMBL" id="LT934425">
    <property type="protein sequence ID" value="SOH05579.1"/>
    <property type="molecule type" value="Genomic_DNA"/>
</dbReference>
<reference evidence="23" key="2">
    <citation type="submission" date="2017-10" db="EMBL/GenBank/DDBJ databases">
        <authorList>
            <person name="Frank J."/>
        </authorList>
    </citation>
    <scope>NUCLEOTIDE SEQUENCE [LARGE SCALE GENOMIC DNA]</scope>
</reference>
<dbReference type="EMBL" id="LT934425">
    <property type="protein sequence ID" value="SOH02729.1"/>
    <property type="molecule type" value="Genomic_DNA"/>
</dbReference>
<dbReference type="EMBL" id="LT934425">
    <property type="protein sequence ID" value="SOH06085.1"/>
    <property type="molecule type" value="Genomic_DNA"/>
</dbReference>
<keyword evidence="23" id="KW-1185">Reference proteome</keyword>
<dbReference type="KEGG" id="kst:KSMBR1_0487"/>
<evidence type="ECO:0000313" key="10">
    <source>
        <dbReference type="EMBL" id="SOH03001.1"/>
    </source>
</evidence>
<dbReference type="EMBL" id="LT934425">
    <property type="protein sequence ID" value="SOH02570.1"/>
    <property type="molecule type" value="Genomic_DNA"/>
</dbReference>
<dbReference type="KEGG" id="kst:KSMBR1_3111"/>
<dbReference type="EMBL" id="LT934425">
    <property type="protein sequence ID" value="SOH04062.1"/>
    <property type="molecule type" value="Genomic_DNA"/>
</dbReference>
<evidence type="ECO:0000313" key="6">
    <source>
        <dbReference type="EMBL" id="SOH02566.1"/>
    </source>
</evidence>
<organism evidence="20 23">
    <name type="scientific">Kuenenia stuttgartiensis</name>
    <dbReference type="NCBI Taxonomy" id="174633"/>
    <lineage>
        <taxon>Bacteria</taxon>
        <taxon>Pseudomonadati</taxon>
        <taxon>Planctomycetota</taxon>
        <taxon>Candidatus Brocadiia</taxon>
        <taxon>Candidatus Brocadiales</taxon>
        <taxon>Candidatus Brocadiaceae</taxon>
        <taxon>Candidatus Kuenenia</taxon>
    </lineage>
</organism>
<dbReference type="EMBL" id="LT934425">
    <property type="protein sequence ID" value="SOH06329.1"/>
    <property type="molecule type" value="Genomic_DNA"/>
</dbReference>
<evidence type="ECO:0000313" key="9">
    <source>
        <dbReference type="EMBL" id="SOH02729.1"/>
    </source>
</evidence>
<dbReference type="KEGG" id="kst:KSMBR1_3682"/>
<name>A0A2C9CKI1_KUEST</name>
<protein>
    <submittedName>
        <fullName evidence="20">Uncharacterized protein</fullName>
    </submittedName>
</protein>
<dbReference type="Proteomes" id="UP000501926">
    <property type="component" value="Chromosome"/>
</dbReference>
<proteinExistence type="predicted"/>
<evidence type="ECO:0000313" key="8">
    <source>
        <dbReference type="EMBL" id="SOH02606.1"/>
    </source>
</evidence>
<reference evidence="1 24" key="3">
    <citation type="submission" date="2020-02" db="EMBL/GenBank/DDBJ databases">
        <title>Newly sequenced genome of strain CSTR1 showed variability in Candidatus Kuenenia stuttgartiensis genomes.</title>
        <authorList>
            <person name="Ding C."/>
            <person name="Adrian L."/>
        </authorList>
    </citation>
    <scope>NUCLEOTIDE SEQUENCE [LARGE SCALE GENOMIC DNA]</scope>
    <source>
        <strain evidence="1 24">CSTR1</strain>
    </source>
</reference>
<dbReference type="EMBL" id="CP049055">
    <property type="protein sequence ID" value="QII12428.1"/>
    <property type="molecule type" value="Genomic_DNA"/>
</dbReference>
<dbReference type="EMBL" id="LT934425">
    <property type="protein sequence ID" value="SOH03208.1"/>
    <property type="molecule type" value="Genomic_DNA"/>
</dbReference>
<dbReference type="EMBL" id="LT934425">
    <property type="protein sequence ID" value="SOH02606.1"/>
    <property type="molecule type" value="Genomic_DNA"/>
</dbReference>
<evidence type="ECO:0000313" key="3">
    <source>
        <dbReference type="EMBL" id="QII12537.1"/>
    </source>
</evidence>
<evidence type="ECO:0000313" key="5">
    <source>
        <dbReference type="EMBL" id="QII12956.1"/>
    </source>
</evidence>
<evidence type="ECO:0000313" key="22">
    <source>
        <dbReference type="EMBL" id="SOH06363.1"/>
    </source>
</evidence>
<evidence type="ECO:0000313" key="12">
    <source>
        <dbReference type="EMBL" id="SOH03620.1"/>
    </source>
</evidence>
<dbReference type="EMBL" id="CP049055">
    <property type="protein sequence ID" value="QII12537.1"/>
    <property type="molecule type" value="Genomic_DNA"/>
</dbReference>
<dbReference type="KEGG" id="kst:KSMBR1_3612"/>
<dbReference type="KEGG" id="kst:KSMBR1_2676"/>
<evidence type="ECO:0000313" key="23">
    <source>
        <dbReference type="Proteomes" id="UP000221734"/>
    </source>
</evidence>
<dbReference type="KEGG" id="kst:KSMBR1_0696"/>
<evidence type="ECO:0000313" key="13">
    <source>
        <dbReference type="EMBL" id="SOH04062.1"/>
    </source>
</evidence>
<dbReference type="EMBL" id="CP049055">
    <property type="protein sequence ID" value="QII11968.1"/>
    <property type="molecule type" value="Genomic_DNA"/>
</dbReference>
<dbReference type="EMBL" id="LT934425">
    <property type="protein sequence ID" value="SOH05163.1"/>
    <property type="molecule type" value="Genomic_DNA"/>
</dbReference>
<dbReference type="KEGG" id="kst:KSMBR1_3656"/>
<dbReference type="KEGG" id="kst:KSMBR1_3101"/>
<dbReference type="KEGG" id="kst:KSMBR1_3891"/>
<evidence type="ECO:0000313" key="2">
    <source>
        <dbReference type="EMBL" id="QII12428.1"/>
    </source>
</evidence>
<accession>A0A2C9CKI1</accession>
<dbReference type="KEGG" id="kst:KSMBR1_0085"/>
<evidence type="ECO:0000313" key="11">
    <source>
        <dbReference type="EMBL" id="SOH03208.1"/>
    </source>
</evidence>
<dbReference type="KEGG" id="kst:KSMBR1_0048"/>
<dbReference type="EMBL" id="LT934425">
    <property type="protein sequence ID" value="SOH06129.1"/>
    <property type="molecule type" value="Genomic_DNA"/>
</dbReference>
<evidence type="ECO:0000313" key="18">
    <source>
        <dbReference type="EMBL" id="SOH06085.1"/>
    </source>
</evidence>
<evidence type="ECO:0000313" key="19">
    <source>
        <dbReference type="EMBL" id="SOH06129.1"/>
    </source>
</evidence>
<sequence length="61" mass="6671">MPKNSVIFRLGAEQLNRLIEGGFSLFAFILSVVNGKHLAKNRRVGVGLPDEVKGVAECVFQ</sequence>
<evidence type="ECO:0000313" key="15">
    <source>
        <dbReference type="EMBL" id="SOH05163.1"/>
    </source>
</evidence>
<evidence type="ECO:0000313" key="21">
    <source>
        <dbReference type="EMBL" id="SOH06329.1"/>
    </source>
</evidence>
<dbReference type="EMBL" id="LT934425">
    <property type="protein sequence ID" value="SOH04632.1"/>
    <property type="molecule type" value="Genomic_DNA"/>
</dbReference>
<evidence type="ECO:0000313" key="7">
    <source>
        <dbReference type="EMBL" id="SOH02570.1"/>
    </source>
</evidence>
<dbReference type="EMBL" id="LT934425">
    <property type="protein sequence ID" value="SOH06155.1"/>
    <property type="molecule type" value="Genomic_DNA"/>
</dbReference>
<dbReference type="EMBL" id="LT934425">
    <property type="protein sequence ID" value="SOH03001.1"/>
    <property type="molecule type" value="Genomic_DNA"/>
</dbReference>
<dbReference type="EMBL" id="LT934425">
    <property type="protein sequence ID" value="SOH03620.1"/>
    <property type="molecule type" value="Genomic_DNA"/>
</dbReference>
<evidence type="ECO:0000313" key="4">
    <source>
        <dbReference type="EMBL" id="QII12833.1"/>
    </source>
</evidence>
<dbReference type="EMBL" id="CP049055">
    <property type="protein sequence ID" value="QII12833.1"/>
    <property type="molecule type" value="Genomic_DNA"/>
</dbReference>
<dbReference type="KEGG" id="kst:KSMBR1_2135"/>
<dbReference type="AlphaFoldDB" id="A0A2C9CKI1"/>
<dbReference type="Proteomes" id="UP000221734">
    <property type="component" value="Chromosome Kuenenia_stuttgartiensis_MBR1"/>
</dbReference>
<dbReference type="KEGG" id="kst:KSMBR1_1563"/>
<evidence type="ECO:0000313" key="17">
    <source>
        <dbReference type="EMBL" id="SOH05589.1"/>
    </source>
</evidence>
<dbReference type="KEGG" id="kst:KSMBR1_1117"/>
<dbReference type="EMBL" id="LT934425">
    <property type="protein sequence ID" value="SOH06363.1"/>
    <property type="molecule type" value="Genomic_DNA"/>
</dbReference>